<evidence type="ECO:0000256" key="3">
    <source>
        <dbReference type="SAM" id="MobiDB-lite"/>
    </source>
</evidence>
<accession>A0A2T3AT57</accession>
<protein>
    <recommendedName>
        <fullName evidence="4">WHIM1 domain-containing protein</fullName>
    </recommendedName>
</protein>
<evidence type="ECO:0000256" key="2">
    <source>
        <dbReference type="ARBA" id="ARBA00023242"/>
    </source>
</evidence>
<organism evidence="5 6">
    <name type="scientific">Amorphotheca resinae ATCC 22711</name>
    <dbReference type="NCBI Taxonomy" id="857342"/>
    <lineage>
        <taxon>Eukaryota</taxon>
        <taxon>Fungi</taxon>
        <taxon>Dikarya</taxon>
        <taxon>Ascomycota</taxon>
        <taxon>Pezizomycotina</taxon>
        <taxon>Leotiomycetes</taxon>
        <taxon>Helotiales</taxon>
        <taxon>Amorphothecaceae</taxon>
        <taxon>Amorphotheca</taxon>
    </lineage>
</organism>
<dbReference type="Proteomes" id="UP000241818">
    <property type="component" value="Unassembled WGS sequence"/>
</dbReference>
<dbReference type="RefSeq" id="XP_024717854.1">
    <property type="nucleotide sequence ID" value="XM_024864620.1"/>
</dbReference>
<dbReference type="AlphaFoldDB" id="A0A2T3AT57"/>
<feature type="compositionally biased region" description="Polar residues" evidence="3">
    <location>
        <begin position="564"/>
        <end position="581"/>
    </location>
</feature>
<comment type="subcellular location">
    <subcellularLocation>
        <location evidence="1">Nucleus</location>
    </subcellularLocation>
</comment>
<dbReference type="OrthoDB" id="349045at2759"/>
<feature type="region of interest" description="Disordered" evidence="3">
    <location>
        <begin position="294"/>
        <end position="623"/>
    </location>
</feature>
<evidence type="ECO:0000259" key="4">
    <source>
        <dbReference type="Pfam" id="PF15612"/>
    </source>
</evidence>
<feature type="compositionally biased region" description="Polar residues" evidence="3">
    <location>
        <begin position="366"/>
        <end position="378"/>
    </location>
</feature>
<dbReference type="Pfam" id="PF15612">
    <property type="entry name" value="WHIM1"/>
    <property type="match status" value="1"/>
</dbReference>
<feature type="compositionally biased region" description="Acidic residues" evidence="3">
    <location>
        <begin position="469"/>
        <end position="486"/>
    </location>
</feature>
<dbReference type="InterPro" id="IPR028942">
    <property type="entry name" value="WHIM1_dom"/>
</dbReference>
<dbReference type="InParanoid" id="A0A2T3AT57"/>
<evidence type="ECO:0000313" key="6">
    <source>
        <dbReference type="Proteomes" id="UP000241818"/>
    </source>
</evidence>
<feature type="region of interest" description="Disordered" evidence="3">
    <location>
        <begin position="38"/>
        <end position="60"/>
    </location>
</feature>
<evidence type="ECO:0000313" key="5">
    <source>
        <dbReference type="EMBL" id="PSS10675.1"/>
    </source>
</evidence>
<feature type="compositionally biased region" description="Acidic residues" evidence="3">
    <location>
        <begin position="441"/>
        <end position="462"/>
    </location>
</feature>
<dbReference type="GeneID" id="36572701"/>
<keyword evidence="6" id="KW-1185">Reference proteome</keyword>
<dbReference type="PANTHER" id="PTHR42107:SF1">
    <property type="entry name" value="WHIM1 DOMAIN-CONTAINING PROTEIN"/>
    <property type="match status" value="1"/>
</dbReference>
<dbReference type="EMBL" id="KZ679016">
    <property type="protein sequence ID" value="PSS10675.1"/>
    <property type="molecule type" value="Genomic_DNA"/>
</dbReference>
<feature type="compositionally biased region" description="Basic residues" evidence="3">
    <location>
        <begin position="296"/>
        <end position="309"/>
    </location>
</feature>
<dbReference type="STRING" id="857342.A0A2T3AT57"/>
<reference evidence="5 6" key="1">
    <citation type="journal article" date="2018" name="New Phytol.">
        <title>Comparative genomics and transcriptomics depict ericoid mycorrhizal fungi as versatile saprotrophs and plant mutualists.</title>
        <authorList>
            <person name="Martino E."/>
            <person name="Morin E."/>
            <person name="Grelet G.A."/>
            <person name="Kuo A."/>
            <person name="Kohler A."/>
            <person name="Daghino S."/>
            <person name="Barry K.W."/>
            <person name="Cichocki N."/>
            <person name="Clum A."/>
            <person name="Dockter R.B."/>
            <person name="Hainaut M."/>
            <person name="Kuo R.C."/>
            <person name="LaButti K."/>
            <person name="Lindahl B.D."/>
            <person name="Lindquist E.A."/>
            <person name="Lipzen A."/>
            <person name="Khouja H.R."/>
            <person name="Magnuson J."/>
            <person name="Murat C."/>
            <person name="Ohm R.A."/>
            <person name="Singer S.W."/>
            <person name="Spatafora J.W."/>
            <person name="Wang M."/>
            <person name="Veneault-Fourrey C."/>
            <person name="Henrissat B."/>
            <person name="Grigoriev I.V."/>
            <person name="Martin F.M."/>
            <person name="Perotto S."/>
        </authorList>
    </citation>
    <scope>NUCLEOTIDE SEQUENCE [LARGE SCALE GENOMIC DNA]</scope>
    <source>
        <strain evidence="5 6">ATCC 22711</strain>
    </source>
</reference>
<feature type="domain" description="WHIM1" evidence="4">
    <location>
        <begin position="148"/>
        <end position="192"/>
    </location>
</feature>
<proteinExistence type="predicted"/>
<feature type="compositionally biased region" description="Low complexity" evidence="3">
    <location>
        <begin position="341"/>
        <end position="357"/>
    </location>
</feature>
<gene>
    <name evidence="5" type="ORF">M430DRAFT_22023</name>
</gene>
<dbReference type="GO" id="GO:0005634">
    <property type="term" value="C:nucleus"/>
    <property type="evidence" value="ECO:0007669"/>
    <property type="project" value="UniProtKB-SubCell"/>
</dbReference>
<dbReference type="PANTHER" id="PTHR42107">
    <property type="entry name" value="YALI0D24453P"/>
    <property type="match status" value="1"/>
</dbReference>
<name>A0A2T3AT57_AMORE</name>
<evidence type="ECO:0000256" key="1">
    <source>
        <dbReference type="ARBA" id="ARBA00004123"/>
    </source>
</evidence>
<sequence length="623" mass="68879">MSDDDSSELSSVPSDDELDLQLTKKNGILKFFSKVPKPTEAPAVEASPPRPKREPSPPHEYVLADNPDIAFIVMFRARFAEAFPKSLANFGPQELERGVVDTVPGEHVEHFLCALLGLLLNRKQDIKAGHYNRALEEAIQTHKSQWAKDWESKNPLSGGATFSTMSPSQRLTLLRTLIMWSLSSSDVVRSIITTSYKQSRHEDDLNQPLSVQPWGFDGYKRRYFLIEGLDDTHFRVYRESNYTELKRSWWSVASDINELKQLAEKLATEDGSRKAKELSGKIMAAIPRFEATEEKRKRREYRQARKQQFKRPEPNFSLYEGRTRGKRMKYTYSDDEDEGYSDTTTSRRSTRNTGTHTPAEGLAPTVTLSGRQVKSRQGGTYGESKLSGTHTPAVGGMDGTGEEAVNGENASGRPRRAAAANHGSNGWGQKGAHIEGYNSVDDMDTEEDDASEQDYGDDEEDDHVSLESDVNDQDDLTDVEDLEDEISDHPDKKKSLVVKLPVKTPTPERKITAKGSLTPQKEPVQQLDLKPTGKHDENQGGPSDLEPTGVISAANELDMKDSAQPASTCPTNNAAPSSEPSTEPMKIPTESSNPSPPSPLALRGSPEKPHNLPPSVDVGYGGS</sequence>
<keyword evidence="2" id="KW-0539">Nucleus</keyword>